<organism evidence="7 8">
    <name type="scientific">Thermomonospora echinospora</name>
    <dbReference type="NCBI Taxonomy" id="1992"/>
    <lineage>
        <taxon>Bacteria</taxon>
        <taxon>Bacillati</taxon>
        <taxon>Actinomycetota</taxon>
        <taxon>Actinomycetes</taxon>
        <taxon>Streptosporangiales</taxon>
        <taxon>Thermomonosporaceae</taxon>
        <taxon>Thermomonospora</taxon>
    </lineage>
</organism>
<accession>A0A1H6ALE1</accession>
<dbReference type="PANTHER" id="PTHR47235">
    <property type="entry name" value="BLR6548 PROTEIN"/>
    <property type="match status" value="1"/>
</dbReference>
<sequence>MKRERSRWAAVTAGMAMVTAIAGCGGGGAGGASDDPYKIGMSMDLSGAIAFNGKPAAAGLRAYVSDLNKRGGVNGRKVDLKILDDGSDVAKGRVNIQQFSSEKRLAIFGFILSNLSLAGLPVAESRKTPIVGLGGPGKLFEPVKSYFFSYELRAERLESAILNYIATRTEGDGIEKPRVAVFSVDTPSNRDMVELAVKNIKSRGWTHTTTQYMPVAPTDVTAQAAEIKASDPDYVLLSHNDAGSLVAVRGLRAQGVTVPVINQWAGSADATLKQLGENYIAFRTYASPTEKNNPAVDAMKEAATKAGEAESMTNPYFTQGWVAGSLIEQTLKKCGQDCPSGEKFRDALEGLGEIDTNGLSGPLTVGPESHEMVSTVRFFTWDKAGDTAKPLTDWIKAFE</sequence>
<feature type="domain" description="Leucine-binding protein" evidence="6">
    <location>
        <begin position="36"/>
        <end position="385"/>
    </location>
</feature>
<dbReference type="InterPro" id="IPR028081">
    <property type="entry name" value="Leu-bd"/>
</dbReference>
<evidence type="ECO:0000313" key="8">
    <source>
        <dbReference type="Proteomes" id="UP000236723"/>
    </source>
</evidence>
<dbReference type="OrthoDB" id="26870at2"/>
<dbReference type="Pfam" id="PF13458">
    <property type="entry name" value="Peripla_BP_6"/>
    <property type="match status" value="1"/>
</dbReference>
<name>A0A1H6ALE1_9ACTN</name>
<gene>
    <name evidence="7" type="ORF">SAMN04489712_105537</name>
</gene>
<comment type="similarity">
    <text evidence="1">Belongs to the leucine-binding protein family.</text>
</comment>
<keyword evidence="4" id="KW-0029">Amino-acid transport</keyword>
<keyword evidence="2" id="KW-0813">Transport</keyword>
<proteinExistence type="inferred from homology"/>
<dbReference type="Gene3D" id="3.40.50.2300">
    <property type="match status" value="2"/>
</dbReference>
<evidence type="ECO:0000256" key="2">
    <source>
        <dbReference type="ARBA" id="ARBA00022448"/>
    </source>
</evidence>
<feature type="signal peptide" evidence="5">
    <location>
        <begin position="1"/>
        <end position="22"/>
    </location>
</feature>
<reference evidence="8" key="1">
    <citation type="submission" date="2016-10" db="EMBL/GenBank/DDBJ databases">
        <authorList>
            <person name="Varghese N."/>
            <person name="Submissions S."/>
        </authorList>
    </citation>
    <scope>NUCLEOTIDE SEQUENCE [LARGE SCALE GENOMIC DNA]</scope>
    <source>
        <strain evidence="8">DSM 43163</strain>
    </source>
</reference>
<evidence type="ECO:0000256" key="1">
    <source>
        <dbReference type="ARBA" id="ARBA00010062"/>
    </source>
</evidence>
<dbReference type="InterPro" id="IPR028082">
    <property type="entry name" value="Peripla_BP_I"/>
</dbReference>
<feature type="chain" id="PRO_5039728302" evidence="5">
    <location>
        <begin position="23"/>
        <end position="399"/>
    </location>
</feature>
<evidence type="ECO:0000259" key="6">
    <source>
        <dbReference type="Pfam" id="PF13458"/>
    </source>
</evidence>
<dbReference type="PANTHER" id="PTHR47235:SF1">
    <property type="entry name" value="BLR6548 PROTEIN"/>
    <property type="match status" value="1"/>
</dbReference>
<dbReference type="Proteomes" id="UP000236723">
    <property type="component" value="Unassembled WGS sequence"/>
</dbReference>
<dbReference type="EMBL" id="FNVO01000005">
    <property type="protein sequence ID" value="SEG49538.1"/>
    <property type="molecule type" value="Genomic_DNA"/>
</dbReference>
<protein>
    <submittedName>
        <fullName evidence="7">ABC-type branched-chain amino acid transport system, substrate-binding protein</fullName>
    </submittedName>
</protein>
<evidence type="ECO:0000256" key="5">
    <source>
        <dbReference type="SAM" id="SignalP"/>
    </source>
</evidence>
<dbReference type="PROSITE" id="PS51257">
    <property type="entry name" value="PROKAR_LIPOPROTEIN"/>
    <property type="match status" value="1"/>
</dbReference>
<dbReference type="SUPFAM" id="SSF53822">
    <property type="entry name" value="Periplasmic binding protein-like I"/>
    <property type="match status" value="1"/>
</dbReference>
<dbReference type="AlphaFoldDB" id="A0A1H6ALE1"/>
<keyword evidence="8" id="KW-1185">Reference proteome</keyword>
<evidence type="ECO:0000256" key="4">
    <source>
        <dbReference type="ARBA" id="ARBA00022970"/>
    </source>
</evidence>
<dbReference type="PRINTS" id="PR00337">
    <property type="entry name" value="LEUILEVALBP"/>
</dbReference>
<dbReference type="InterPro" id="IPR000709">
    <property type="entry name" value="Leu_Ile_Val-bd"/>
</dbReference>
<keyword evidence="3 5" id="KW-0732">Signal</keyword>
<evidence type="ECO:0000313" key="7">
    <source>
        <dbReference type="EMBL" id="SEG49538.1"/>
    </source>
</evidence>
<dbReference type="RefSeq" id="WP_103938476.1">
    <property type="nucleotide sequence ID" value="NZ_FNVO01000005.1"/>
</dbReference>
<evidence type="ECO:0000256" key="3">
    <source>
        <dbReference type="ARBA" id="ARBA00022729"/>
    </source>
</evidence>
<dbReference type="GO" id="GO:0006865">
    <property type="term" value="P:amino acid transport"/>
    <property type="evidence" value="ECO:0007669"/>
    <property type="project" value="UniProtKB-KW"/>
</dbReference>